<dbReference type="Proteomes" id="UP001424741">
    <property type="component" value="Unassembled WGS sequence"/>
</dbReference>
<proteinExistence type="predicted"/>
<reference evidence="1 2" key="1">
    <citation type="submission" date="2024-02" db="EMBL/GenBank/DDBJ databases">
        <title>Rubritalea halochordaticola NBRC 107102.</title>
        <authorList>
            <person name="Ichikawa N."/>
            <person name="Katano-Makiyama Y."/>
            <person name="Hidaka K."/>
        </authorList>
    </citation>
    <scope>NUCLEOTIDE SEQUENCE [LARGE SCALE GENOMIC DNA]</scope>
    <source>
        <strain evidence="1 2">NBRC 107102</strain>
    </source>
</reference>
<keyword evidence="2" id="KW-1185">Reference proteome</keyword>
<accession>A0ABP9V129</accession>
<dbReference type="EMBL" id="BAABRL010000008">
    <property type="protein sequence ID" value="GAA5496398.1"/>
    <property type="molecule type" value="Genomic_DNA"/>
</dbReference>
<organism evidence="1 2">
    <name type="scientific">Rubritalea halochordaticola</name>
    <dbReference type="NCBI Taxonomy" id="714537"/>
    <lineage>
        <taxon>Bacteria</taxon>
        <taxon>Pseudomonadati</taxon>
        <taxon>Verrucomicrobiota</taxon>
        <taxon>Verrucomicrobiia</taxon>
        <taxon>Verrucomicrobiales</taxon>
        <taxon>Rubritaleaceae</taxon>
        <taxon>Rubritalea</taxon>
    </lineage>
</organism>
<evidence type="ECO:0000313" key="2">
    <source>
        <dbReference type="Proteomes" id="UP001424741"/>
    </source>
</evidence>
<evidence type="ECO:0000313" key="1">
    <source>
        <dbReference type="EMBL" id="GAA5496398.1"/>
    </source>
</evidence>
<gene>
    <name evidence="1" type="ORF">Rhal01_02581</name>
</gene>
<sequence>MSWNLYIGSDTENSPLGEATAIQKAFNEVFDSLEWEQLIPSDECSLNVHGGFSIEFTKAGDHYESAMTRGGYNHLKELAMICKQFGWQLFDCQEGEQLDLENPYSLYE</sequence>
<dbReference type="RefSeq" id="WP_346189080.1">
    <property type="nucleotide sequence ID" value="NZ_BAABRL010000008.1"/>
</dbReference>
<protein>
    <submittedName>
        <fullName evidence="1">Uncharacterized protein</fullName>
    </submittedName>
</protein>
<comment type="caution">
    <text evidence="1">The sequence shown here is derived from an EMBL/GenBank/DDBJ whole genome shotgun (WGS) entry which is preliminary data.</text>
</comment>
<name>A0ABP9V129_9BACT</name>